<dbReference type="VEuPathDB" id="TrichDB:TVAG_514800"/>
<feature type="region of interest" description="Disordered" evidence="5">
    <location>
        <begin position="55"/>
        <end position="132"/>
    </location>
</feature>
<dbReference type="VEuPathDB" id="TrichDB:TVAGG3_0912280"/>
<dbReference type="Pfam" id="PF10248">
    <property type="entry name" value="Mlf1IP"/>
    <property type="match status" value="1"/>
</dbReference>
<feature type="compositionally biased region" description="Acidic residues" evidence="5">
    <location>
        <begin position="91"/>
        <end position="101"/>
    </location>
</feature>
<proteinExistence type="inferred from homology"/>
<evidence type="ECO:0000313" key="7">
    <source>
        <dbReference type="Proteomes" id="UP000001542"/>
    </source>
</evidence>
<dbReference type="GO" id="GO:0006508">
    <property type="term" value="P:proteolysis"/>
    <property type="evidence" value="ECO:0007669"/>
    <property type="project" value="UniProtKB-KW"/>
</dbReference>
<gene>
    <name evidence="6" type="ORF">TVAG_514800</name>
</gene>
<keyword evidence="7" id="KW-1185">Reference proteome</keyword>
<evidence type="ECO:0000256" key="1">
    <source>
        <dbReference type="ARBA" id="ARBA00004496"/>
    </source>
</evidence>
<evidence type="ECO:0000256" key="2">
    <source>
        <dbReference type="ARBA" id="ARBA00008332"/>
    </source>
</evidence>
<evidence type="ECO:0000256" key="3">
    <source>
        <dbReference type="ARBA" id="ARBA00022490"/>
    </source>
</evidence>
<dbReference type="KEGG" id="tva:4739203"/>
<feature type="non-terminal residue" evidence="6">
    <location>
        <position position="193"/>
    </location>
</feature>
<comment type="subcellular location">
    <subcellularLocation>
        <location evidence="1">Cytoplasm</location>
    </subcellularLocation>
</comment>
<dbReference type="AlphaFoldDB" id="A2GMP1"/>
<evidence type="ECO:0000256" key="5">
    <source>
        <dbReference type="SAM" id="MobiDB-lite"/>
    </source>
</evidence>
<keyword evidence="6" id="KW-0378">Hydrolase</keyword>
<keyword evidence="6" id="KW-0645">Protease</keyword>
<dbReference type="OrthoDB" id="8707547at2759"/>
<keyword evidence="4" id="KW-0597">Phosphoprotein</keyword>
<keyword evidence="3" id="KW-0963">Cytoplasm</keyword>
<feature type="compositionally biased region" description="Polar residues" evidence="5">
    <location>
        <begin position="103"/>
        <end position="113"/>
    </location>
</feature>
<evidence type="ECO:0000313" key="6">
    <source>
        <dbReference type="EMBL" id="EAX81577.1"/>
    </source>
</evidence>
<sequence length="193" mass="22601">MFDWFDEPIVYYRRFAPMRSGVFDYMSRWMDSVDREMEEAFGDFYDAFTRRQVPHDMIEDGNKKENKKGASKKGNEKPKKETKHEEKEAAQSEDEVDDEENPQYYSITSSMYSGSDGIQHMHREEVDSKSGLRKVVDTKRIGNKSVTVHEVTDKDGKVEKHQTLKNIHDDELEDFLKKWNESNVPAHSSLPEP</sequence>
<dbReference type="InParanoid" id="A2GMP1"/>
<evidence type="ECO:0000256" key="4">
    <source>
        <dbReference type="ARBA" id="ARBA00022553"/>
    </source>
</evidence>
<comment type="similarity">
    <text evidence="2">Belongs to the MLF family.</text>
</comment>
<feature type="compositionally biased region" description="Basic and acidic residues" evidence="5">
    <location>
        <begin position="55"/>
        <end position="90"/>
    </location>
</feature>
<reference evidence="6" key="1">
    <citation type="submission" date="2006-10" db="EMBL/GenBank/DDBJ databases">
        <authorList>
            <person name="Amadeo P."/>
            <person name="Zhao Q."/>
            <person name="Wortman J."/>
            <person name="Fraser-Liggett C."/>
            <person name="Carlton J."/>
        </authorList>
    </citation>
    <scope>NUCLEOTIDE SEQUENCE</scope>
    <source>
        <strain evidence="6">G3</strain>
    </source>
</reference>
<organism evidence="6 7">
    <name type="scientific">Trichomonas vaginalis (strain ATCC PRA-98 / G3)</name>
    <dbReference type="NCBI Taxonomy" id="412133"/>
    <lineage>
        <taxon>Eukaryota</taxon>
        <taxon>Metamonada</taxon>
        <taxon>Parabasalia</taxon>
        <taxon>Trichomonadida</taxon>
        <taxon>Trichomonadidae</taxon>
        <taxon>Trichomonas</taxon>
    </lineage>
</organism>
<dbReference type="EMBL" id="DS117460">
    <property type="protein sequence ID" value="EAX81577.1"/>
    <property type="molecule type" value="Genomic_DNA"/>
</dbReference>
<dbReference type="GO" id="GO:0008233">
    <property type="term" value="F:peptidase activity"/>
    <property type="evidence" value="ECO:0007669"/>
    <property type="project" value="UniProtKB-KW"/>
</dbReference>
<feature type="compositionally biased region" description="Basic and acidic residues" evidence="5">
    <location>
        <begin position="119"/>
        <end position="132"/>
    </location>
</feature>
<dbReference type="Proteomes" id="UP000001542">
    <property type="component" value="Unassembled WGS sequence"/>
</dbReference>
<accession>A2GMP1</accession>
<dbReference type="GO" id="GO:0005737">
    <property type="term" value="C:cytoplasm"/>
    <property type="evidence" value="ECO:0007669"/>
    <property type="project" value="UniProtKB-SubCell"/>
</dbReference>
<protein>
    <submittedName>
        <fullName evidence="6">Cysteine protease, putative</fullName>
    </submittedName>
</protein>
<reference evidence="6" key="2">
    <citation type="journal article" date="2007" name="Science">
        <title>Draft genome sequence of the sexually transmitted pathogen Trichomonas vaginalis.</title>
        <authorList>
            <person name="Carlton J.M."/>
            <person name="Hirt R.P."/>
            <person name="Silva J.C."/>
            <person name="Delcher A.L."/>
            <person name="Schatz M."/>
            <person name="Zhao Q."/>
            <person name="Wortman J.R."/>
            <person name="Bidwell S.L."/>
            <person name="Alsmark U.C.M."/>
            <person name="Besteiro S."/>
            <person name="Sicheritz-Ponten T."/>
            <person name="Noel C.J."/>
            <person name="Dacks J.B."/>
            <person name="Foster P.G."/>
            <person name="Simillion C."/>
            <person name="Van de Peer Y."/>
            <person name="Miranda-Saavedra D."/>
            <person name="Barton G.J."/>
            <person name="Westrop G.D."/>
            <person name="Mueller S."/>
            <person name="Dessi D."/>
            <person name="Fiori P.L."/>
            <person name="Ren Q."/>
            <person name="Paulsen I."/>
            <person name="Zhang H."/>
            <person name="Bastida-Corcuera F.D."/>
            <person name="Simoes-Barbosa A."/>
            <person name="Brown M.T."/>
            <person name="Hayes R.D."/>
            <person name="Mukherjee M."/>
            <person name="Okumura C.Y."/>
            <person name="Schneider R."/>
            <person name="Smith A.J."/>
            <person name="Vanacova S."/>
            <person name="Villalvazo M."/>
            <person name="Haas B.J."/>
            <person name="Pertea M."/>
            <person name="Feldblyum T.V."/>
            <person name="Utterback T.R."/>
            <person name="Shu C.L."/>
            <person name="Osoegawa K."/>
            <person name="de Jong P.J."/>
            <person name="Hrdy I."/>
            <person name="Horvathova L."/>
            <person name="Zubacova Z."/>
            <person name="Dolezal P."/>
            <person name="Malik S.B."/>
            <person name="Logsdon J.M. Jr."/>
            <person name="Henze K."/>
            <person name="Gupta A."/>
            <person name="Wang C.C."/>
            <person name="Dunne R.L."/>
            <person name="Upcroft J.A."/>
            <person name="Upcroft P."/>
            <person name="White O."/>
            <person name="Salzberg S.L."/>
            <person name="Tang P."/>
            <person name="Chiu C.-H."/>
            <person name="Lee Y.-S."/>
            <person name="Embley T.M."/>
            <person name="Coombs G.H."/>
            <person name="Mottram J.C."/>
            <person name="Tachezy J."/>
            <person name="Fraser-Liggett C.M."/>
            <person name="Johnson P.J."/>
        </authorList>
    </citation>
    <scope>NUCLEOTIDE SEQUENCE [LARGE SCALE GENOMIC DNA]</scope>
    <source>
        <strain evidence="6">G3</strain>
    </source>
</reference>
<dbReference type="PANTHER" id="PTHR13105">
    <property type="entry name" value="MYELOID LEUKEMIA FACTOR"/>
    <property type="match status" value="1"/>
</dbReference>
<dbReference type="InterPro" id="IPR019376">
    <property type="entry name" value="Myeloid_leukemia_factor"/>
</dbReference>
<name>A2GMP1_TRIV3</name>